<keyword evidence="4" id="KW-1185">Reference proteome</keyword>
<dbReference type="RefSeq" id="WP_345466063.1">
    <property type="nucleotide sequence ID" value="NZ_BAABHF010000022.1"/>
</dbReference>
<keyword evidence="2" id="KW-0472">Membrane</keyword>
<protein>
    <submittedName>
        <fullName evidence="3">Uncharacterized protein</fullName>
    </submittedName>
</protein>
<evidence type="ECO:0000256" key="2">
    <source>
        <dbReference type="SAM" id="Phobius"/>
    </source>
</evidence>
<organism evidence="3 4">
    <name type="scientific">Actinoallomurus oryzae</name>
    <dbReference type="NCBI Taxonomy" id="502180"/>
    <lineage>
        <taxon>Bacteria</taxon>
        <taxon>Bacillati</taxon>
        <taxon>Actinomycetota</taxon>
        <taxon>Actinomycetes</taxon>
        <taxon>Streptosporangiales</taxon>
        <taxon>Thermomonosporaceae</taxon>
        <taxon>Actinoallomurus</taxon>
    </lineage>
</organism>
<accession>A0ABP8Q758</accession>
<feature type="region of interest" description="Disordered" evidence="1">
    <location>
        <begin position="64"/>
        <end position="105"/>
    </location>
</feature>
<feature type="transmembrane region" description="Helical" evidence="2">
    <location>
        <begin position="34"/>
        <end position="54"/>
    </location>
</feature>
<dbReference type="Proteomes" id="UP001500503">
    <property type="component" value="Unassembled WGS sequence"/>
</dbReference>
<sequence length="267" mass="27648">MTTQQDPSRETVDRWAFADTVESGSPARKPGVRLGPAIGAAAAAALVVVAATVIPQIRKDPLGAARGTVPQTPTGAPAAQAPAGQAPVGQESLAPQQTPQGGGGSLTYANHAIVGPGGACCSTSGGAWTAAGTGGYPAYTGPVRTSADRNAWYEWNLGRPASGARWDQIKIRLWIPQAQAGAWVRITVTSTAGSASNVATFDVAEQEYQGWYELPATFTIGTPDRRTGSAWVKLTYLRPYTDQAAAQACADGSCDRMAAAQAEFLWS</sequence>
<keyword evidence="2" id="KW-0812">Transmembrane</keyword>
<name>A0ABP8Q758_9ACTN</name>
<dbReference type="EMBL" id="BAABHF010000022">
    <property type="protein sequence ID" value="GAA4497620.1"/>
    <property type="molecule type" value="Genomic_DNA"/>
</dbReference>
<comment type="caution">
    <text evidence="3">The sequence shown here is derived from an EMBL/GenBank/DDBJ whole genome shotgun (WGS) entry which is preliminary data.</text>
</comment>
<feature type="compositionally biased region" description="Low complexity" evidence="1">
    <location>
        <begin position="67"/>
        <end position="90"/>
    </location>
</feature>
<reference evidence="4" key="1">
    <citation type="journal article" date="2019" name="Int. J. Syst. Evol. Microbiol.">
        <title>The Global Catalogue of Microorganisms (GCM) 10K type strain sequencing project: providing services to taxonomists for standard genome sequencing and annotation.</title>
        <authorList>
            <consortium name="The Broad Institute Genomics Platform"/>
            <consortium name="The Broad Institute Genome Sequencing Center for Infectious Disease"/>
            <person name="Wu L."/>
            <person name="Ma J."/>
        </authorList>
    </citation>
    <scope>NUCLEOTIDE SEQUENCE [LARGE SCALE GENOMIC DNA]</scope>
    <source>
        <strain evidence="4">JCM 17933</strain>
    </source>
</reference>
<evidence type="ECO:0000313" key="4">
    <source>
        <dbReference type="Proteomes" id="UP001500503"/>
    </source>
</evidence>
<proteinExistence type="predicted"/>
<evidence type="ECO:0000256" key="1">
    <source>
        <dbReference type="SAM" id="MobiDB-lite"/>
    </source>
</evidence>
<evidence type="ECO:0000313" key="3">
    <source>
        <dbReference type="EMBL" id="GAA4497620.1"/>
    </source>
</evidence>
<keyword evidence="2" id="KW-1133">Transmembrane helix</keyword>
<gene>
    <name evidence="3" type="ORF">GCM10023191_041410</name>
</gene>
<feature type="region of interest" description="Disordered" evidence="1">
    <location>
        <begin position="1"/>
        <end position="30"/>
    </location>
</feature>